<evidence type="ECO:0000259" key="5">
    <source>
        <dbReference type="SMART" id="SM00672"/>
    </source>
</evidence>
<evidence type="ECO:0000256" key="2">
    <source>
        <dbReference type="ARBA" id="ARBA00022679"/>
    </source>
</evidence>
<evidence type="ECO:0000256" key="3">
    <source>
        <dbReference type="SAM" id="MobiDB-lite"/>
    </source>
</evidence>
<keyword evidence="2" id="KW-0808">Transferase</keyword>
<feature type="transmembrane region" description="Helical" evidence="4">
    <location>
        <begin position="91"/>
        <end position="112"/>
    </location>
</feature>
<dbReference type="Pfam" id="PF05686">
    <property type="entry name" value="Glyco_transf_90"/>
    <property type="match status" value="1"/>
</dbReference>
<feature type="compositionally biased region" description="Acidic residues" evidence="3">
    <location>
        <begin position="9"/>
        <end position="18"/>
    </location>
</feature>
<keyword evidence="4" id="KW-0812">Transmembrane</keyword>
<accession>A0A7S0T6F7</accession>
<proteinExistence type="inferred from homology"/>
<feature type="region of interest" description="Disordered" evidence="3">
    <location>
        <begin position="1"/>
        <end position="74"/>
    </location>
</feature>
<sequence length="639" mass="73461">MGRRGHSGDDEEEEEEWLHEESDGVESRSVCSERSDVELELRGSRGKRSKSGSKSGSKSSSRRGTPRLSPRRRQLGHGFVSRLRRLTPLWVRFKTSSIAVSIFVAILVIYVYNVSAYAKEARILPPVPPPRFGAGSLASSSRPVPSEIPPLPESPMYARDILAAIKRENQPETPSPTPPLNEHHAAFAKIQEEQRLNLEKGRARHEFLTPNQPGFSYRTKLDSSANVDEELVATFKNRLNVTFSPFSRVREDLFTEAEEYDEDGVREAYSKLVRAYLRPFEKTRIQRDKFFDILRRRNYNLAPPQSTKGTQCILFQIVDSAVYFLDPYMIRDEGKSFVRTRIRELAWLLQRMTSVRGRIPDVEFLVCFHDCIQTINRPNSFRGPRYEESSPTFTIVGCNFSDNIPIPLWEGDVSRGGRYVQWDPLMADYASQNVIDWNEMTPQAVFRGGLRPSMYFRETETAAKHCEDAGRSRLAFLAETFPDRFNLSVSGSCGTRKYKLERLEEKDHHTFKYVMYMEGNCFWADRLNKQLFGPSAIIKQETPCGQFYEPLLRPHTHYIPTDFFLQDTVPAIDWAMKHDEEVRTIVRNANRFAKSFLTLRGIETYMEVLLTEFSKLLATPDFGIEPGSIAASSYEWETI</sequence>
<protein>
    <recommendedName>
        <fullName evidence="5">Glycosyl transferase CAP10 domain-containing protein</fullName>
    </recommendedName>
</protein>
<dbReference type="PANTHER" id="PTHR12203">
    <property type="entry name" value="KDEL LYS-ASP-GLU-LEU CONTAINING - RELATED"/>
    <property type="match status" value="1"/>
</dbReference>
<dbReference type="InterPro" id="IPR006598">
    <property type="entry name" value="CAP10"/>
</dbReference>
<feature type="compositionally biased region" description="Basic residues" evidence="3">
    <location>
        <begin position="60"/>
        <end position="74"/>
    </location>
</feature>
<dbReference type="InterPro" id="IPR051091">
    <property type="entry name" value="O-Glucosyltr/Glycosyltrsf_90"/>
</dbReference>
<evidence type="ECO:0000313" key="6">
    <source>
        <dbReference type="EMBL" id="CAD8726669.1"/>
    </source>
</evidence>
<name>A0A7S0T6F7_9RHOD</name>
<feature type="domain" description="Glycosyl transferase CAP10" evidence="5">
    <location>
        <begin position="358"/>
        <end position="620"/>
    </location>
</feature>
<organism evidence="6">
    <name type="scientific">Erythrolobus madagascarensis</name>
    <dbReference type="NCBI Taxonomy" id="708628"/>
    <lineage>
        <taxon>Eukaryota</taxon>
        <taxon>Rhodophyta</taxon>
        <taxon>Bangiophyceae</taxon>
        <taxon>Porphyridiales</taxon>
        <taxon>Porphyridiaceae</taxon>
        <taxon>Erythrolobus</taxon>
    </lineage>
</organism>
<feature type="compositionally biased region" description="Basic and acidic residues" evidence="3">
    <location>
        <begin position="19"/>
        <end position="43"/>
    </location>
</feature>
<dbReference type="PANTHER" id="PTHR12203:SF35">
    <property type="entry name" value="PROTEIN O-GLUCOSYLTRANSFERASE 1"/>
    <property type="match status" value="1"/>
</dbReference>
<keyword evidence="4" id="KW-0472">Membrane</keyword>
<gene>
    <name evidence="6" type="ORF">EMAD1354_LOCUS2750</name>
</gene>
<dbReference type="AlphaFoldDB" id="A0A7S0T6F7"/>
<dbReference type="SMART" id="SM00672">
    <property type="entry name" value="CAP10"/>
    <property type="match status" value="1"/>
</dbReference>
<comment type="similarity">
    <text evidence="1">Belongs to the glycosyltransferase 90 family.</text>
</comment>
<reference evidence="6" key="1">
    <citation type="submission" date="2021-01" db="EMBL/GenBank/DDBJ databases">
        <authorList>
            <person name="Corre E."/>
            <person name="Pelletier E."/>
            <person name="Niang G."/>
            <person name="Scheremetjew M."/>
            <person name="Finn R."/>
            <person name="Kale V."/>
            <person name="Holt S."/>
            <person name="Cochrane G."/>
            <person name="Meng A."/>
            <person name="Brown T."/>
            <person name="Cohen L."/>
        </authorList>
    </citation>
    <scope>NUCLEOTIDE SEQUENCE</scope>
    <source>
        <strain evidence="6">CCMP3276</strain>
    </source>
</reference>
<dbReference type="GO" id="GO:0016740">
    <property type="term" value="F:transferase activity"/>
    <property type="evidence" value="ECO:0007669"/>
    <property type="project" value="UniProtKB-KW"/>
</dbReference>
<dbReference type="EMBL" id="HBFE01004227">
    <property type="protein sequence ID" value="CAD8726669.1"/>
    <property type="molecule type" value="Transcribed_RNA"/>
</dbReference>
<evidence type="ECO:0000256" key="4">
    <source>
        <dbReference type="SAM" id="Phobius"/>
    </source>
</evidence>
<evidence type="ECO:0000256" key="1">
    <source>
        <dbReference type="ARBA" id="ARBA00010118"/>
    </source>
</evidence>
<keyword evidence="4" id="KW-1133">Transmembrane helix</keyword>